<gene>
    <name evidence="2" type="ORF">Ddye_007630</name>
</gene>
<feature type="domain" description="MULE transposase" evidence="1">
    <location>
        <begin position="85"/>
        <end position="178"/>
    </location>
</feature>
<evidence type="ECO:0000313" key="2">
    <source>
        <dbReference type="EMBL" id="KAK2661097.1"/>
    </source>
</evidence>
<dbReference type="EMBL" id="JANJYI010000002">
    <property type="protein sequence ID" value="KAK2661097.1"/>
    <property type="molecule type" value="Genomic_DNA"/>
</dbReference>
<dbReference type="AlphaFoldDB" id="A0AAD9XKX3"/>
<dbReference type="Pfam" id="PF10551">
    <property type="entry name" value="MULE"/>
    <property type="match status" value="1"/>
</dbReference>
<sequence>MNDVGIDMNHFEGSKETQFESFASSSKNLYIPHVSDDHKPKLGQEFLSLDEVKEFYNAYAKKAGFSVRINSNAQSRRTYHFFGDVVIFDTTYNTNIYGMIFAPFIGVNHHGQSIIFGCAFLSDETTESFVWLFEQFLKVMPDGPPKMIITDQDPTITKAIAETFPNTVHRYCIWHITSTFSEKSNGVLYSNHYNDFKQCIWDSHSTKEFELKWMEAVGRSGMTSSQRLESCHAFFKRSSGSANDDIGSSDPYDSISTPKKGTTVGIKATSFLGPFHNNGLVGL</sequence>
<dbReference type="InterPro" id="IPR018289">
    <property type="entry name" value="MULE_transposase_dom"/>
</dbReference>
<accession>A0AAD9XKX3</accession>
<protein>
    <recommendedName>
        <fullName evidence="1">MULE transposase domain-containing protein</fullName>
    </recommendedName>
</protein>
<comment type="caution">
    <text evidence="2">The sequence shown here is derived from an EMBL/GenBank/DDBJ whole genome shotgun (WGS) entry which is preliminary data.</text>
</comment>
<evidence type="ECO:0000313" key="3">
    <source>
        <dbReference type="Proteomes" id="UP001280121"/>
    </source>
</evidence>
<name>A0AAD9XKX3_9ROSI</name>
<reference evidence="2" key="1">
    <citation type="journal article" date="2023" name="Plant J.">
        <title>Genome sequences and population genomics provide insights into the demographic history, inbreeding, and mutation load of two 'living fossil' tree species of Dipteronia.</title>
        <authorList>
            <person name="Feng Y."/>
            <person name="Comes H.P."/>
            <person name="Chen J."/>
            <person name="Zhu S."/>
            <person name="Lu R."/>
            <person name="Zhang X."/>
            <person name="Li P."/>
            <person name="Qiu J."/>
            <person name="Olsen K.M."/>
            <person name="Qiu Y."/>
        </authorList>
    </citation>
    <scope>NUCLEOTIDE SEQUENCE</scope>
    <source>
        <strain evidence="2">KIB01</strain>
    </source>
</reference>
<proteinExistence type="predicted"/>
<organism evidence="2 3">
    <name type="scientific">Dipteronia dyeriana</name>
    <dbReference type="NCBI Taxonomy" id="168575"/>
    <lineage>
        <taxon>Eukaryota</taxon>
        <taxon>Viridiplantae</taxon>
        <taxon>Streptophyta</taxon>
        <taxon>Embryophyta</taxon>
        <taxon>Tracheophyta</taxon>
        <taxon>Spermatophyta</taxon>
        <taxon>Magnoliopsida</taxon>
        <taxon>eudicotyledons</taxon>
        <taxon>Gunneridae</taxon>
        <taxon>Pentapetalae</taxon>
        <taxon>rosids</taxon>
        <taxon>malvids</taxon>
        <taxon>Sapindales</taxon>
        <taxon>Sapindaceae</taxon>
        <taxon>Hippocastanoideae</taxon>
        <taxon>Acereae</taxon>
        <taxon>Dipteronia</taxon>
    </lineage>
</organism>
<dbReference type="PANTHER" id="PTHR47718">
    <property type="entry name" value="OS01G0519700 PROTEIN"/>
    <property type="match status" value="1"/>
</dbReference>
<dbReference type="Proteomes" id="UP001280121">
    <property type="component" value="Unassembled WGS sequence"/>
</dbReference>
<keyword evidence="3" id="KW-1185">Reference proteome</keyword>
<evidence type="ECO:0000259" key="1">
    <source>
        <dbReference type="Pfam" id="PF10551"/>
    </source>
</evidence>